<feature type="compositionally biased region" description="Acidic residues" evidence="1">
    <location>
        <begin position="111"/>
        <end position="136"/>
    </location>
</feature>
<gene>
    <name evidence="2" type="ORF">CEURO_LOCUS16985</name>
</gene>
<dbReference type="Proteomes" id="UP001152484">
    <property type="component" value="Unassembled WGS sequence"/>
</dbReference>
<evidence type="ECO:0000313" key="3">
    <source>
        <dbReference type="Proteomes" id="UP001152484"/>
    </source>
</evidence>
<name>A0A9P1EI14_CUSEU</name>
<feature type="compositionally biased region" description="Acidic residues" evidence="1">
    <location>
        <begin position="224"/>
        <end position="243"/>
    </location>
</feature>
<feature type="compositionally biased region" description="Acidic residues" evidence="1">
    <location>
        <begin position="46"/>
        <end position="60"/>
    </location>
</feature>
<evidence type="ECO:0000256" key="1">
    <source>
        <dbReference type="SAM" id="MobiDB-lite"/>
    </source>
</evidence>
<dbReference type="EMBL" id="CAMAPE010000048">
    <property type="protein sequence ID" value="CAH9105649.1"/>
    <property type="molecule type" value="Genomic_DNA"/>
</dbReference>
<sequence length="285" mass="30956">MDADGDERPALEVDEVDDGPGSGEVDREDRPSRASNGIKDVNDGVVDVDEESDADQEEAESSARSRGFKQVISHKPSNGHRIAPAEDDENEEDNVSTDEVDGDASPTADVYEIDGSDEEEDVVEDDSDADGEELDNAGDLRSTRRLVEIDAHEQGEDDDGVNDNGDSGEEDQEVEDADLEVAEDEEIDRDAAHMAVQPTEHVEVDGGMSDMEEEAGNRAAVDHELDEGGGGVEEDEEDEDGEVQEVPPSHPTTVQKRDRDDDDDGNVVVEDNHSGKLSNKKHHHF</sequence>
<organism evidence="2 3">
    <name type="scientific">Cuscuta europaea</name>
    <name type="common">European dodder</name>
    <dbReference type="NCBI Taxonomy" id="41803"/>
    <lineage>
        <taxon>Eukaryota</taxon>
        <taxon>Viridiplantae</taxon>
        <taxon>Streptophyta</taxon>
        <taxon>Embryophyta</taxon>
        <taxon>Tracheophyta</taxon>
        <taxon>Spermatophyta</taxon>
        <taxon>Magnoliopsida</taxon>
        <taxon>eudicotyledons</taxon>
        <taxon>Gunneridae</taxon>
        <taxon>Pentapetalae</taxon>
        <taxon>asterids</taxon>
        <taxon>lamiids</taxon>
        <taxon>Solanales</taxon>
        <taxon>Convolvulaceae</taxon>
        <taxon>Cuscuteae</taxon>
        <taxon>Cuscuta</taxon>
        <taxon>Cuscuta subgen. Cuscuta</taxon>
    </lineage>
</organism>
<reference evidence="2" key="1">
    <citation type="submission" date="2022-07" db="EMBL/GenBank/DDBJ databases">
        <authorList>
            <person name="Macas J."/>
            <person name="Novak P."/>
            <person name="Neumann P."/>
        </authorList>
    </citation>
    <scope>NUCLEOTIDE SEQUENCE</scope>
</reference>
<evidence type="ECO:0000313" key="2">
    <source>
        <dbReference type="EMBL" id="CAH9105649.1"/>
    </source>
</evidence>
<feature type="region of interest" description="Disordered" evidence="1">
    <location>
        <begin position="1"/>
        <end position="285"/>
    </location>
</feature>
<accession>A0A9P1EI14</accession>
<feature type="compositionally biased region" description="Acidic residues" evidence="1">
    <location>
        <begin position="85"/>
        <end position="102"/>
    </location>
</feature>
<comment type="caution">
    <text evidence="2">The sequence shown here is derived from an EMBL/GenBank/DDBJ whole genome shotgun (WGS) entry which is preliminary data.</text>
</comment>
<feature type="compositionally biased region" description="Basic and acidic residues" evidence="1">
    <location>
        <begin position="141"/>
        <end position="154"/>
    </location>
</feature>
<proteinExistence type="predicted"/>
<protein>
    <submittedName>
        <fullName evidence="2">Uncharacterized protein</fullName>
    </submittedName>
</protein>
<dbReference type="AlphaFoldDB" id="A0A9P1EI14"/>
<feature type="compositionally biased region" description="Acidic residues" evidence="1">
    <location>
        <begin position="155"/>
        <end position="188"/>
    </location>
</feature>
<dbReference type="OrthoDB" id="1323417at2759"/>
<keyword evidence="3" id="KW-1185">Reference proteome</keyword>
<feature type="compositionally biased region" description="Basic and acidic residues" evidence="1">
    <location>
        <begin position="1"/>
        <end position="11"/>
    </location>
</feature>